<dbReference type="EMBL" id="CP142727">
    <property type="protein sequence ID" value="WUR02504.1"/>
    <property type="molecule type" value="Genomic_DNA"/>
</dbReference>
<reference evidence="6" key="1">
    <citation type="journal article" date="2024" name="BMC Genomics">
        <title>Functional annotation of a divergent genome using sequence and structure-based similarity.</title>
        <authorList>
            <person name="Svedberg D."/>
            <person name="Winiger R.R."/>
            <person name="Berg A."/>
            <person name="Sharma H."/>
            <person name="Tellgren-Roth C."/>
            <person name="Debrunner-Vossbrinck B.A."/>
            <person name="Vossbrinck C.R."/>
            <person name="Barandun J."/>
        </authorList>
    </citation>
    <scope>NUCLEOTIDE SEQUENCE</scope>
    <source>
        <strain evidence="6">Illinois isolate</strain>
    </source>
</reference>
<dbReference type="Pfam" id="PF01926">
    <property type="entry name" value="MMR_HSR1"/>
    <property type="match status" value="1"/>
</dbReference>
<evidence type="ECO:0000259" key="5">
    <source>
        <dbReference type="Pfam" id="PF01926"/>
    </source>
</evidence>
<keyword evidence="4" id="KW-0342">GTP-binding</keyword>
<dbReference type="Proteomes" id="UP001334084">
    <property type="component" value="Chromosome 2"/>
</dbReference>
<dbReference type="PRINTS" id="PR00326">
    <property type="entry name" value="GTP1OBG"/>
</dbReference>
<dbReference type="Gene3D" id="3.40.50.300">
    <property type="entry name" value="P-loop containing nucleotide triphosphate hydrolases"/>
    <property type="match status" value="1"/>
</dbReference>
<dbReference type="InterPro" id="IPR027417">
    <property type="entry name" value="P-loop_NTPase"/>
</dbReference>
<keyword evidence="2" id="KW-0547">Nucleotide-binding</keyword>
<feature type="domain" description="G" evidence="5">
    <location>
        <begin position="229"/>
        <end position="313"/>
    </location>
</feature>
<dbReference type="KEGG" id="vnx:VNE69_02031"/>
<organism evidence="6 7">
    <name type="scientific">Vairimorpha necatrix</name>
    <dbReference type="NCBI Taxonomy" id="6039"/>
    <lineage>
        <taxon>Eukaryota</taxon>
        <taxon>Fungi</taxon>
        <taxon>Fungi incertae sedis</taxon>
        <taxon>Microsporidia</taxon>
        <taxon>Nosematidae</taxon>
        <taxon>Vairimorpha</taxon>
    </lineage>
</organism>
<evidence type="ECO:0000256" key="2">
    <source>
        <dbReference type="ARBA" id="ARBA00022741"/>
    </source>
</evidence>
<evidence type="ECO:0000313" key="6">
    <source>
        <dbReference type="EMBL" id="WUR02504.1"/>
    </source>
</evidence>
<evidence type="ECO:0000256" key="3">
    <source>
        <dbReference type="ARBA" id="ARBA00022801"/>
    </source>
</evidence>
<dbReference type="SUPFAM" id="SSF52540">
    <property type="entry name" value="P-loop containing nucleoside triphosphate hydrolases"/>
    <property type="match status" value="1"/>
</dbReference>
<evidence type="ECO:0000256" key="4">
    <source>
        <dbReference type="ARBA" id="ARBA00023134"/>
    </source>
</evidence>
<dbReference type="InterPro" id="IPR006073">
    <property type="entry name" value="GTP-bd"/>
</dbReference>
<keyword evidence="7" id="KW-1185">Reference proteome</keyword>
<dbReference type="InterPro" id="IPR043358">
    <property type="entry name" value="GNL1-like"/>
</dbReference>
<gene>
    <name evidence="6" type="ORF">VNE69_02031</name>
</gene>
<dbReference type="RefSeq" id="XP_065328649.1">
    <property type="nucleotide sequence ID" value="XM_065472577.1"/>
</dbReference>
<dbReference type="GO" id="GO:0003924">
    <property type="term" value="F:GTPase activity"/>
    <property type="evidence" value="ECO:0007669"/>
    <property type="project" value="InterPro"/>
</dbReference>
<accession>A0AAX4J941</accession>
<name>A0AAX4J941_9MICR</name>
<keyword evidence="1" id="KW-0963">Cytoplasm</keyword>
<dbReference type="PANTHER" id="PTHR45709:SF2">
    <property type="entry name" value="LARGE SUBUNIT GTPASE 1 HOMOLOG"/>
    <property type="match status" value="1"/>
</dbReference>
<keyword evidence="3" id="KW-0378">Hydrolase</keyword>
<evidence type="ECO:0000256" key="1">
    <source>
        <dbReference type="ARBA" id="ARBA00022490"/>
    </source>
</evidence>
<protein>
    <submittedName>
        <fullName evidence="6">Large subunit GTPase 1 (LSG1)</fullName>
    </submittedName>
</protein>
<evidence type="ECO:0000313" key="7">
    <source>
        <dbReference type="Proteomes" id="UP001334084"/>
    </source>
</evidence>
<dbReference type="PANTHER" id="PTHR45709">
    <property type="entry name" value="LARGE SUBUNIT GTPASE 1 HOMOLOG-RELATED"/>
    <property type="match status" value="1"/>
</dbReference>
<proteinExistence type="predicted"/>
<dbReference type="AlphaFoldDB" id="A0AAX4J941"/>
<dbReference type="GeneID" id="90540321"/>
<dbReference type="GO" id="GO:0005525">
    <property type="term" value="F:GTP binding"/>
    <property type="evidence" value="ECO:0007669"/>
    <property type="project" value="UniProtKB-KW"/>
</dbReference>
<sequence length="393" mass="45925">MDKFEFGKSIIEKRFGSLQILKNQTERSFQAEKKIKKEKKLNLSCSKKAVINKNSITEYTGADKLSELLLINNKKIFNSKMEQIENENDFEDVYDFQGINLSLNIPPRLAYDNSTKEQYKKNELTLFNEWKKINYEYIFERNIEIWRQFWITCERSDIIIQIIDSRNPNFFINKDILKMYPNKKHVILSNKADLTNTKIKVEGFEFIYYSAVTNIQPVIDFLGNVKEKTIGFIGYPNVGKSSTINALLNKKKVKVSQTPGKTKFIQTIYFSDNKILLDCPGLVFPKHSKTNLLLNGILNVDKIVDLKSSLYDVLNFIGIEKLAKYYKFEVVKQKNTTLEEINFINSLACHRNLSVSQTIKNIVKDLFCGNIQYDKIEEKYNGNEEYEFDKQLE</sequence>